<dbReference type="EMBL" id="RBNI01005247">
    <property type="protein sequence ID" value="RUP46900.1"/>
    <property type="molecule type" value="Genomic_DNA"/>
</dbReference>
<dbReference type="PANTHER" id="PTHR42028">
    <property type="entry name" value="CHROMOSOME 1, WHOLE GENOME SHOTGUN SEQUENCE"/>
    <property type="match status" value="1"/>
</dbReference>
<dbReference type="AlphaFoldDB" id="A0A433D7Q5"/>
<dbReference type="OrthoDB" id="2435509at2759"/>
<keyword evidence="2" id="KW-0812">Transmembrane</keyword>
<feature type="transmembrane region" description="Helical" evidence="2">
    <location>
        <begin position="357"/>
        <end position="379"/>
    </location>
</feature>
<feature type="compositionally biased region" description="Low complexity" evidence="1">
    <location>
        <begin position="179"/>
        <end position="198"/>
    </location>
</feature>
<evidence type="ECO:0000313" key="5">
    <source>
        <dbReference type="Proteomes" id="UP000268093"/>
    </source>
</evidence>
<keyword evidence="2" id="KW-0472">Membrane</keyword>
<protein>
    <recommendedName>
        <fullName evidence="3">DUF7137 domain-containing protein</fullName>
    </recommendedName>
</protein>
<dbReference type="Pfam" id="PF23585">
    <property type="entry name" value="DUF7137"/>
    <property type="match status" value="1"/>
</dbReference>
<keyword evidence="5" id="KW-1185">Reference proteome</keyword>
<evidence type="ECO:0000256" key="2">
    <source>
        <dbReference type="SAM" id="Phobius"/>
    </source>
</evidence>
<evidence type="ECO:0000259" key="3">
    <source>
        <dbReference type="Pfam" id="PF23585"/>
    </source>
</evidence>
<name>A0A433D7Q5_9FUNG</name>
<feature type="compositionally biased region" description="Polar residues" evidence="1">
    <location>
        <begin position="217"/>
        <end position="230"/>
    </location>
</feature>
<dbReference type="InterPro" id="IPR055561">
    <property type="entry name" value="DUF7137"/>
</dbReference>
<keyword evidence="2" id="KW-1133">Transmembrane helix</keyword>
<organism evidence="4 5">
    <name type="scientific">Jimgerdemannia flammicorona</name>
    <dbReference type="NCBI Taxonomy" id="994334"/>
    <lineage>
        <taxon>Eukaryota</taxon>
        <taxon>Fungi</taxon>
        <taxon>Fungi incertae sedis</taxon>
        <taxon>Mucoromycota</taxon>
        <taxon>Mucoromycotina</taxon>
        <taxon>Endogonomycetes</taxon>
        <taxon>Endogonales</taxon>
        <taxon>Endogonaceae</taxon>
        <taxon>Jimgerdemannia</taxon>
    </lineage>
</organism>
<gene>
    <name evidence="4" type="ORF">BC936DRAFT_146388</name>
</gene>
<feature type="region of interest" description="Disordered" evidence="1">
    <location>
        <begin position="179"/>
        <end position="230"/>
    </location>
</feature>
<dbReference type="PANTHER" id="PTHR42028:SF1">
    <property type="entry name" value="YALI0E30657P"/>
    <property type="match status" value="1"/>
</dbReference>
<reference evidence="4 5" key="1">
    <citation type="journal article" date="2018" name="New Phytol.">
        <title>Phylogenomics of Endogonaceae and evolution of mycorrhizas within Mucoromycota.</title>
        <authorList>
            <person name="Chang Y."/>
            <person name="Desiro A."/>
            <person name="Na H."/>
            <person name="Sandor L."/>
            <person name="Lipzen A."/>
            <person name="Clum A."/>
            <person name="Barry K."/>
            <person name="Grigoriev I.V."/>
            <person name="Martin F.M."/>
            <person name="Stajich J.E."/>
            <person name="Smith M.E."/>
            <person name="Bonito G."/>
            <person name="Spatafora J.W."/>
        </authorList>
    </citation>
    <scope>NUCLEOTIDE SEQUENCE [LARGE SCALE GENOMIC DNA]</scope>
    <source>
        <strain evidence="4 5">GMNB39</strain>
    </source>
</reference>
<evidence type="ECO:0000313" key="4">
    <source>
        <dbReference type="EMBL" id="RUP46900.1"/>
    </source>
</evidence>
<accession>A0A433D7Q5</accession>
<proteinExistence type="predicted"/>
<sequence>MNRNALALVAPIRGSYASHVIVRKTALHSWSKILLPFNSIRPHLLNPSHHIRTLAFDTQSTLNTKCITAPMRPIKHVTIACILALLLVLCVELGSAIENGEQLNKRGEWNRNEEFLLRNVVITPKDLEQWRGPYGCSVTSSGAISAAPASVPASVSSSPTTSVLTAALNSSAPAASGASGVSGSAVPTAAPASSANSNQSLPTSASFGNDKRPGSVTWITPTPTASNPPLYKNNANVTLSWAYTDLLVQPVNVTVAAAFPGGTSANTYEITVIPGLATFAVWQLAKMPVTLPLQEGFYTIHINDQRGYKVGYASPGWLMPDHSLTIGIYIPQPYTPRTDPDSCPTCLAGAMGLHDAIVPLAATLGVAVATSVVFLWGMFN</sequence>
<dbReference type="Proteomes" id="UP000268093">
    <property type="component" value="Unassembled WGS sequence"/>
</dbReference>
<evidence type="ECO:0000256" key="1">
    <source>
        <dbReference type="SAM" id="MobiDB-lite"/>
    </source>
</evidence>
<comment type="caution">
    <text evidence="4">The sequence shown here is derived from an EMBL/GenBank/DDBJ whole genome shotgun (WGS) entry which is preliminary data.</text>
</comment>
<feature type="domain" description="DUF7137" evidence="3">
    <location>
        <begin position="211"/>
        <end position="345"/>
    </location>
</feature>